<keyword evidence="1" id="KW-0472">Membrane</keyword>
<feature type="transmembrane region" description="Helical" evidence="1">
    <location>
        <begin position="140"/>
        <end position="159"/>
    </location>
</feature>
<dbReference type="PANTHER" id="PTHR34989">
    <property type="entry name" value="PROTEIN HDED"/>
    <property type="match status" value="1"/>
</dbReference>
<feature type="transmembrane region" description="Helical" evidence="1">
    <location>
        <begin position="165"/>
        <end position="185"/>
    </location>
</feature>
<dbReference type="EMBL" id="JABXWT010000010">
    <property type="protein sequence ID" value="NVO57243.1"/>
    <property type="molecule type" value="Genomic_DNA"/>
</dbReference>
<dbReference type="Proteomes" id="UP000630805">
    <property type="component" value="Unassembled WGS sequence"/>
</dbReference>
<evidence type="ECO:0000256" key="1">
    <source>
        <dbReference type="SAM" id="Phobius"/>
    </source>
</evidence>
<accession>A0ABX2PT72</accession>
<name>A0ABX2PT72_9RHOB</name>
<feature type="transmembrane region" description="Helical" evidence="1">
    <location>
        <begin position="83"/>
        <end position="102"/>
    </location>
</feature>
<reference evidence="2 3" key="1">
    <citation type="submission" date="2020-06" db="EMBL/GenBank/DDBJ databases">
        <authorList>
            <person name="Cao W.R."/>
        </authorList>
    </citation>
    <scope>NUCLEOTIDE SEQUENCE [LARGE SCALE GENOMIC DNA]</scope>
    <source>
        <strain evidence="2 3">B1Z28</strain>
    </source>
</reference>
<evidence type="ECO:0000313" key="3">
    <source>
        <dbReference type="Proteomes" id="UP000630805"/>
    </source>
</evidence>
<feature type="transmembrane region" description="Helical" evidence="1">
    <location>
        <begin position="108"/>
        <end position="128"/>
    </location>
</feature>
<feature type="transmembrane region" description="Helical" evidence="1">
    <location>
        <begin position="56"/>
        <end position="76"/>
    </location>
</feature>
<organism evidence="2 3">
    <name type="scientific">Ruegeria haliotis</name>
    <dbReference type="NCBI Taxonomy" id="2747601"/>
    <lineage>
        <taxon>Bacteria</taxon>
        <taxon>Pseudomonadati</taxon>
        <taxon>Pseudomonadota</taxon>
        <taxon>Alphaproteobacteria</taxon>
        <taxon>Rhodobacterales</taxon>
        <taxon>Roseobacteraceae</taxon>
        <taxon>Ruegeria</taxon>
    </lineage>
</organism>
<dbReference type="RefSeq" id="WP_176866296.1">
    <property type="nucleotide sequence ID" value="NZ_JABXWT010000010.1"/>
</dbReference>
<protein>
    <submittedName>
        <fullName evidence="2">DUF308 domain-containing protein</fullName>
    </submittedName>
</protein>
<dbReference type="PANTHER" id="PTHR34989:SF1">
    <property type="entry name" value="PROTEIN HDED"/>
    <property type="match status" value="1"/>
</dbReference>
<dbReference type="InterPro" id="IPR052712">
    <property type="entry name" value="Acid_resist_chaperone_HdeD"/>
</dbReference>
<evidence type="ECO:0000313" key="2">
    <source>
        <dbReference type="EMBL" id="NVO57243.1"/>
    </source>
</evidence>
<comment type="caution">
    <text evidence="2">The sequence shown here is derived from an EMBL/GenBank/DDBJ whole genome shotgun (WGS) entry which is preliminary data.</text>
</comment>
<dbReference type="Pfam" id="PF03729">
    <property type="entry name" value="DUF308"/>
    <property type="match status" value="3"/>
</dbReference>
<gene>
    <name evidence="2" type="ORF">HW561_15730</name>
</gene>
<keyword evidence="1" id="KW-1133">Transmembrane helix</keyword>
<feature type="transmembrane region" description="Helical" evidence="1">
    <location>
        <begin position="30"/>
        <end position="50"/>
    </location>
</feature>
<dbReference type="InterPro" id="IPR005325">
    <property type="entry name" value="DUF308_memb"/>
</dbReference>
<sequence>MTDQDPQTGEIIDDGSMDNRDLLGEKLSSLWWTFLLRGVLAAAVGLAALFWPTNSIALLLRLVGVLLILDGGLTLLGFGRRGLVGGAGIAAVLIGLILLIWPEGAARLAFFLLGAWVLIIGIGSLMAGRQMHEMDPQRATMRNSAIVALVIGLVLIFWPGSGLVALGWAIAFFALALAVVMLWLAARFRHASNRVVMKTIDE</sequence>
<keyword evidence="3" id="KW-1185">Reference proteome</keyword>
<keyword evidence="1" id="KW-0812">Transmembrane</keyword>
<proteinExistence type="predicted"/>